<dbReference type="SMR" id="A0A178W9K6"/>
<dbReference type="KEGG" id="ath:AT1G26350"/>
<dbReference type="Proteomes" id="UP000434276">
    <property type="component" value="Unassembled WGS sequence"/>
</dbReference>
<dbReference type="OrthoDB" id="1036289at2759"/>
<accession>A0A178W9K6</accession>
<dbReference type="EMBL" id="CACSHJ010000087">
    <property type="protein sequence ID" value="CAA0243152.1"/>
    <property type="molecule type" value="Genomic_DNA"/>
</dbReference>
<reference evidence="4 6" key="3">
    <citation type="submission" date="2019-11" db="EMBL/GenBank/DDBJ databases">
        <authorList>
            <person name="Jiao W.-B."/>
            <person name="Schneeberger K."/>
        </authorList>
    </citation>
    <scope>NUCLEOTIDE SEQUENCE [LARGE SCALE GENOMIC DNA]</scope>
    <source>
        <strain evidence="6">cv. An-1</strain>
        <strain evidence="7">cv. C24</strain>
    </source>
</reference>
<gene>
    <name evidence="1" type="ordered locus">At1g26350</name>
    <name evidence="3" type="ordered locus">AXX17_At1g26700</name>
    <name evidence="4" type="ORF">AN1_LOCUS2689</name>
    <name evidence="2" type="ORF">C24_LOCUS2593</name>
</gene>
<evidence type="ECO:0000313" key="2">
    <source>
        <dbReference type="EMBL" id="CAA0243152.1"/>
    </source>
</evidence>
<evidence type="ECO:0000313" key="5">
    <source>
        <dbReference type="Proteomes" id="UP000078284"/>
    </source>
</evidence>
<dbReference type="Araport" id="AT1G26350"/>
<evidence type="ECO:0000313" key="6">
    <source>
        <dbReference type="Proteomes" id="UP000426265"/>
    </source>
</evidence>
<evidence type="ECO:0000313" key="7">
    <source>
        <dbReference type="Proteomes" id="UP000434276"/>
    </source>
</evidence>
<dbReference type="GeneID" id="839177"/>
<dbReference type="AlphaFoldDB" id="A0A178W9K6"/>
<dbReference type="EMBL" id="CACRSJ010000104">
    <property type="protein sequence ID" value="VYS47196.1"/>
    <property type="molecule type" value="Genomic_DNA"/>
</dbReference>
<name>A0A178W9K6_ARATH</name>
<dbReference type="EMBL" id="LUHQ01000001">
    <property type="protein sequence ID" value="OAP15129.1"/>
    <property type="molecule type" value="Genomic_DNA"/>
</dbReference>
<dbReference type="Proteomes" id="UP000078284">
    <property type="component" value="Chromosome 1"/>
</dbReference>
<evidence type="ECO:0000313" key="1">
    <source>
        <dbReference type="Araport" id="AT1G26350"/>
    </source>
</evidence>
<organism evidence="3 5">
    <name type="scientific">Arabidopsis thaliana</name>
    <name type="common">Mouse-ear cress</name>
    <dbReference type="NCBI Taxonomy" id="3702"/>
    <lineage>
        <taxon>Eukaryota</taxon>
        <taxon>Viridiplantae</taxon>
        <taxon>Streptophyta</taxon>
        <taxon>Embryophyta</taxon>
        <taxon>Tracheophyta</taxon>
        <taxon>Spermatophyta</taxon>
        <taxon>Magnoliopsida</taxon>
        <taxon>eudicotyledons</taxon>
        <taxon>Gunneridae</taxon>
        <taxon>Pentapetalae</taxon>
        <taxon>rosids</taxon>
        <taxon>malvids</taxon>
        <taxon>Brassicales</taxon>
        <taxon>Brassicaceae</taxon>
        <taxon>Camelineae</taxon>
        <taxon>Arabidopsis</taxon>
    </lineage>
</organism>
<sequence length="105" mass="12068">MDHKFLAKLMKFSRTKNAREEESKRVKEVTLIVKKTEDPPQIKPPTLKEIMATHGITRDPSPLLYFSQIHQAPPPQGPQPITAYVVFQFLRRELNVDGFGPDNLE</sequence>
<evidence type="ECO:0000313" key="4">
    <source>
        <dbReference type="EMBL" id="VYS47196.1"/>
    </source>
</evidence>
<reference evidence="5" key="1">
    <citation type="journal article" date="2016" name="Proc. Natl. Acad. Sci. U.S.A.">
        <title>Chromosome-level assembly of Arabidopsis thaliana Ler reveals the extent of translocation and inversion polymorphisms.</title>
        <authorList>
            <person name="Zapata L."/>
            <person name="Ding J."/>
            <person name="Willing E.M."/>
            <person name="Hartwig B."/>
            <person name="Bezdan D."/>
            <person name="Jiao W.B."/>
            <person name="Patel V."/>
            <person name="Velikkakam James G."/>
            <person name="Koornneef M."/>
            <person name="Ossowski S."/>
            <person name="Schneeberger K."/>
        </authorList>
    </citation>
    <scope>NUCLEOTIDE SEQUENCE [LARGE SCALE GENOMIC DNA]</scope>
    <source>
        <strain evidence="5">cv. Landsberg erecta</strain>
    </source>
</reference>
<protein>
    <submittedName>
        <fullName evidence="3">Uncharacterized protein</fullName>
    </submittedName>
</protein>
<evidence type="ECO:0000313" key="3">
    <source>
        <dbReference type="EMBL" id="OAP15129.1"/>
    </source>
</evidence>
<dbReference type="Proteomes" id="UP000426265">
    <property type="component" value="Unassembled WGS sequence"/>
</dbReference>
<reference evidence="3" key="2">
    <citation type="submission" date="2016-03" db="EMBL/GenBank/DDBJ databases">
        <title>Full-length assembly of Arabidopsis thaliana Ler reveals the complement of translocations and inversions.</title>
        <authorList>
            <person name="Zapata L."/>
            <person name="Schneeberger K."/>
            <person name="Ossowski S."/>
        </authorList>
    </citation>
    <scope>NUCLEOTIDE SEQUENCE [LARGE SCALE GENOMIC DNA]</scope>
    <source>
        <tissue evidence="3">Leaf</tissue>
    </source>
</reference>
<proteinExistence type="predicted"/>
<dbReference type="ExpressionAtlas" id="A0A178W9K6">
    <property type="expression patterns" value="differential"/>
</dbReference>